<feature type="compositionally biased region" description="Basic and acidic residues" evidence="1">
    <location>
        <begin position="184"/>
        <end position="194"/>
    </location>
</feature>
<sequence>MKEKATNGVGLKNGGKTRLKIYSQESCTVLRQLGSLEVVLQQPGNLEVICGGRGDQMKAREAELEAGGDEKMEGRKEDDDVANVWDQITPRSRHIRALLSLVILASWRQQCQLSQRCQISQPVPGGKYFPDEGNFKTKNKVNRKWEATRCLEKDEKAEAAEALKRPKSFQKSGKKGLKKGRSQKKAEKPPEAPKKGLVKLLMERPPQRQHPLPLDIKRIRIRSSIAGYRGGVTFIGVVLVAHPTATSDYKRRARAAGGGSEVRGRHARHTCTRVSLFRRRRQGAESAHGGASIERIPANISESGVSIPSTVAAPLRLTLATFVPSSFRKLRTSRIAQIHHQQRRTPAPQRYAIHPCLAENHRTAASTCGNGGNNNIPQTEVVGRTHIERIRFDRAQSGRISFTSDADWSSSPFLQASRSAVDGCVQHRAPTWQVTMDGRSGAAGLGKQPNASHRILANVSESGVSIPSPRPCLAICITSYGLLPAAASFLIPEGLAGNTPRTARPWKEDLVGAGGADTGPHMSHASCVENGSGSGSQLGISKCTM</sequence>
<feature type="region of interest" description="Disordered" evidence="1">
    <location>
        <begin position="521"/>
        <end position="545"/>
    </location>
</feature>
<organism evidence="2 3">
    <name type="scientific">Mycena albidolilacea</name>
    <dbReference type="NCBI Taxonomy" id="1033008"/>
    <lineage>
        <taxon>Eukaryota</taxon>
        <taxon>Fungi</taxon>
        <taxon>Dikarya</taxon>
        <taxon>Basidiomycota</taxon>
        <taxon>Agaricomycotina</taxon>
        <taxon>Agaricomycetes</taxon>
        <taxon>Agaricomycetidae</taxon>
        <taxon>Agaricales</taxon>
        <taxon>Marasmiineae</taxon>
        <taxon>Mycenaceae</taxon>
        <taxon>Mycena</taxon>
    </lineage>
</organism>
<evidence type="ECO:0000313" key="2">
    <source>
        <dbReference type="EMBL" id="KAJ7351599.1"/>
    </source>
</evidence>
<dbReference type="EMBL" id="JARIHO010000013">
    <property type="protein sequence ID" value="KAJ7351599.1"/>
    <property type="molecule type" value="Genomic_DNA"/>
</dbReference>
<feature type="compositionally biased region" description="Basic residues" evidence="1">
    <location>
        <begin position="165"/>
        <end position="183"/>
    </location>
</feature>
<gene>
    <name evidence="2" type="ORF">DFH08DRAFT_806317</name>
</gene>
<accession>A0AAD7A857</accession>
<feature type="region of interest" description="Disordered" evidence="1">
    <location>
        <begin position="159"/>
        <end position="196"/>
    </location>
</feature>
<reference evidence="2" key="1">
    <citation type="submission" date="2023-03" db="EMBL/GenBank/DDBJ databases">
        <title>Massive genome expansion in bonnet fungi (Mycena s.s.) driven by repeated elements and novel gene families across ecological guilds.</title>
        <authorList>
            <consortium name="Lawrence Berkeley National Laboratory"/>
            <person name="Harder C.B."/>
            <person name="Miyauchi S."/>
            <person name="Viragh M."/>
            <person name="Kuo A."/>
            <person name="Thoen E."/>
            <person name="Andreopoulos B."/>
            <person name="Lu D."/>
            <person name="Skrede I."/>
            <person name="Drula E."/>
            <person name="Henrissat B."/>
            <person name="Morin E."/>
            <person name="Kohler A."/>
            <person name="Barry K."/>
            <person name="LaButti K."/>
            <person name="Morin E."/>
            <person name="Salamov A."/>
            <person name="Lipzen A."/>
            <person name="Mereny Z."/>
            <person name="Hegedus B."/>
            <person name="Baldrian P."/>
            <person name="Stursova M."/>
            <person name="Weitz H."/>
            <person name="Taylor A."/>
            <person name="Grigoriev I.V."/>
            <person name="Nagy L.G."/>
            <person name="Martin F."/>
            <person name="Kauserud H."/>
        </authorList>
    </citation>
    <scope>NUCLEOTIDE SEQUENCE</scope>
    <source>
        <strain evidence="2">CBHHK002</strain>
    </source>
</reference>
<dbReference type="Proteomes" id="UP001218218">
    <property type="component" value="Unassembled WGS sequence"/>
</dbReference>
<keyword evidence="3" id="KW-1185">Reference proteome</keyword>
<evidence type="ECO:0000313" key="3">
    <source>
        <dbReference type="Proteomes" id="UP001218218"/>
    </source>
</evidence>
<name>A0AAD7A857_9AGAR</name>
<proteinExistence type="predicted"/>
<protein>
    <submittedName>
        <fullName evidence="2">Uncharacterized protein</fullName>
    </submittedName>
</protein>
<feature type="compositionally biased region" description="Polar residues" evidence="1">
    <location>
        <begin position="529"/>
        <end position="545"/>
    </location>
</feature>
<evidence type="ECO:0000256" key="1">
    <source>
        <dbReference type="SAM" id="MobiDB-lite"/>
    </source>
</evidence>
<dbReference type="AlphaFoldDB" id="A0AAD7A857"/>
<comment type="caution">
    <text evidence="2">The sequence shown here is derived from an EMBL/GenBank/DDBJ whole genome shotgun (WGS) entry which is preliminary data.</text>
</comment>